<dbReference type="CDD" id="cd21886">
    <property type="entry name" value="SARAH_RASSF2-like"/>
    <property type="match status" value="1"/>
</dbReference>
<gene>
    <name evidence="9" type="ORF">KP79_PYT05895</name>
</gene>
<sequence length="497" mass="56053">MNTVCSKCGKPVYFAERKTSLGKNWHPSCLKCEECGKILAPGAHAEHKGLPYCHRPCYAALFGPQMVGYGSNVHSPANYRKSGDHGTLYNEELPSLAPKMVYEVHMNAKKSEVIRRKPKVCSSQTVLPSVEPDLEELSSIPQFDSETQELLQKIKDFNNFYEGKKKQSLSANTNSPDLVIQGPLRIYWGIFKPIQLQRCDNVPSNLHQTNWRHSFIPGDVHQGKGDNHVNNNSFLQAAEEPSRSTSSRVPDLLENLPKLSLEEPSSPSHANKGFDDSIIQTPPDGVVMRRKNIKKFNTVAYRGDSRPNKWKRASINGHIYNFDTRVFTPVMGSCTSVTVDSTYSTPDVIKTLLEKFKIENQPNEYSLYLVTENGGEKLLRDTDIPLLERVALGPDEVSKAKIFLRDKVATPRKTSLVQLAVPDVVVEEEEVEEPVPKPEPRLPQEVEQLLSIPEPVLRGILQKFIKDEETDIQNIRARFSVAKKRIKEELAKIQTKM</sequence>
<evidence type="ECO:0000256" key="6">
    <source>
        <dbReference type="SAM" id="MobiDB-lite"/>
    </source>
</evidence>
<dbReference type="SUPFAM" id="SSF57716">
    <property type="entry name" value="Glucocorticoid receptor-like (DNA-binding domain)"/>
    <property type="match status" value="2"/>
</dbReference>
<feature type="domain" description="Ras-associating" evidence="8">
    <location>
        <begin position="320"/>
        <end position="409"/>
    </location>
</feature>
<evidence type="ECO:0000313" key="10">
    <source>
        <dbReference type="Proteomes" id="UP000242188"/>
    </source>
</evidence>
<dbReference type="InterPro" id="IPR001781">
    <property type="entry name" value="Znf_LIM"/>
</dbReference>
<dbReference type="PROSITE" id="PS50023">
    <property type="entry name" value="LIM_DOMAIN_2"/>
    <property type="match status" value="1"/>
</dbReference>
<dbReference type="STRING" id="6573.A0A210QI73"/>
<dbReference type="InterPro" id="IPR029071">
    <property type="entry name" value="Ubiquitin-like_domsf"/>
</dbReference>
<dbReference type="PROSITE" id="PS00478">
    <property type="entry name" value="LIM_DOMAIN_1"/>
    <property type="match status" value="1"/>
</dbReference>
<evidence type="ECO:0000313" key="9">
    <source>
        <dbReference type="EMBL" id="OWF48488.1"/>
    </source>
</evidence>
<dbReference type="Gene3D" id="2.10.110.10">
    <property type="entry name" value="Cysteine Rich Protein"/>
    <property type="match status" value="1"/>
</dbReference>
<dbReference type="GO" id="GO:0007165">
    <property type="term" value="P:signal transduction"/>
    <property type="evidence" value="ECO:0007669"/>
    <property type="project" value="InterPro"/>
</dbReference>
<keyword evidence="1 5" id="KW-0479">Metal-binding</keyword>
<evidence type="ECO:0000256" key="2">
    <source>
        <dbReference type="ARBA" id="ARBA00022737"/>
    </source>
</evidence>
<dbReference type="SMART" id="SM00132">
    <property type="entry name" value="LIM"/>
    <property type="match status" value="1"/>
</dbReference>
<dbReference type="Proteomes" id="UP000242188">
    <property type="component" value="Unassembled WGS sequence"/>
</dbReference>
<evidence type="ECO:0000259" key="7">
    <source>
        <dbReference type="PROSITE" id="PS50023"/>
    </source>
</evidence>
<dbReference type="Pfam" id="PF00788">
    <property type="entry name" value="RA"/>
    <property type="match status" value="1"/>
</dbReference>
<keyword evidence="2" id="KW-0677">Repeat</keyword>
<dbReference type="Gene3D" id="3.10.20.90">
    <property type="entry name" value="Phosphatidylinositol 3-kinase Catalytic Subunit, Chain A, domain 1"/>
    <property type="match status" value="2"/>
</dbReference>
<evidence type="ECO:0000259" key="8">
    <source>
        <dbReference type="PROSITE" id="PS50200"/>
    </source>
</evidence>
<accession>A0A210QI73</accession>
<dbReference type="PANTHER" id="PTHR22738:SF15">
    <property type="entry name" value="LD40758P"/>
    <property type="match status" value="1"/>
</dbReference>
<dbReference type="Pfam" id="PF00412">
    <property type="entry name" value="LIM"/>
    <property type="match status" value="1"/>
</dbReference>
<dbReference type="AlphaFoldDB" id="A0A210QI73"/>
<dbReference type="FunFam" id="2.10.110.10:FF:000025">
    <property type="entry name" value="Cysteine-rich protein 2"/>
    <property type="match status" value="1"/>
</dbReference>
<dbReference type="PROSITE" id="PS50200">
    <property type="entry name" value="RA"/>
    <property type="match status" value="1"/>
</dbReference>
<dbReference type="InterPro" id="IPR000159">
    <property type="entry name" value="RA_dom"/>
</dbReference>
<dbReference type="PANTHER" id="PTHR22738">
    <property type="entry name" value="RASSF"/>
    <property type="match status" value="1"/>
</dbReference>
<dbReference type="SMART" id="SM00314">
    <property type="entry name" value="RA"/>
    <property type="match status" value="1"/>
</dbReference>
<keyword evidence="3 5" id="KW-0862">Zinc</keyword>
<evidence type="ECO:0000256" key="1">
    <source>
        <dbReference type="ARBA" id="ARBA00022723"/>
    </source>
</evidence>
<feature type="compositionally biased region" description="Low complexity" evidence="6">
    <location>
        <begin position="259"/>
        <end position="268"/>
    </location>
</feature>
<name>A0A210QI73_MIZYE</name>
<keyword evidence="10" id="KW-1185">Reference proteome</keyword>
<dbReference type="InterPro" id="IPR033614">
    <property type="entry name" value="RASSF1-6"/>
</dbReference>
<dbReference type="SUPFAM" id="SSF54236">
    <property type="entry name" value="Ubiquitin-like"/>
    <property type="match status" value="1"/>
</dbReference>
<evidence type="ECO:0000256" key="3">
    <source>
        <dbReference type="ARBA" id="ARBA00022833"/>
    </source>
</evidence>
<feature type="region of interest" description="Disordered" evidence="6">
    <location>
        <begin position="259"/>
        <end position="281"/>
    </location>
</feature>
<dbReference type="CDD" id="cd09401">
    <property type="entry name" value="LIM_TLP_like"/>
    <property type="match status" value="1"/>
</dbReference>
<comment type="caution">
    <text evidence="9">The sequence shown here is derived from an EMBL/GenBank/DDBJ whole genome shotgun (WGS) entry which is preliminary data.</text>
</comment>
<organism evidence="9 10">
    <name type="scientific">Mizuhopecten yessoensis</name>
    <name type="common">Japanese scallop</name>
    <name type="synonym">Patinopecten yessoensis</name>
    <dbReference type="NCBI Taxonomy" id="6573"/>
    <lineage>
        <taxon>Eukaryota</taxon>
        <taxon>Metazoa</taxon>
        <taxon>Spiralia</taxon>
        <taxon>Lophotrochozoa</taxon>
        <taxon>Mollusca</taxon>
        <taxon>Bivalvia</taxon>
        <taxon>Autobranchia</taxon>
        <taxon>Pteriomorphia</taxon>
        <taxon>Pectinida</taxon>
        <taxon>Pectinoidea</taxon>
        <taxon>Pectinidae</taxon>
        <taxon>Mizuhopecten</taxon>
    </lineage>
</organism>
<feature type="domain" description="LIM zinc-binding" evidence="7">
    <location>
        <begin position="3"/>
        <end position="64"/>
    </location>
</feature>
<evidence type="ECO:0000256" key="5">
    <source>
        <dbReference type="PROSITE-ProRule" id="PRU00125"/>
    </source>
</evidence>
<dbReference type="EMBL" id="NEDP02003531">
    <property type="protein sequence ID" value="OWF48488.1"/>
    <property type="molecule type" value="Genomic_DNA"/>
</dbReference>
<dbReference type="CDD" id="cd01784">
    <property type="entry name" value="RA_RASSF2_like"/>
    <property type="match status" value="1"/>
</dbReference>
<proteinExistence type="predicted"/>
<dbReference type="GO" id="GO:0046872">
    <property type="term" value="F:metal ion binding"/>
    <property type="evidence" value="ECO:0007669"/>
    <property type="project" value="UniProtKB-KW"/>
</dbReference>
<evidence type="ECO:0000256" key="4">
    <source>
        <dbReference type="ARBA" id="ARBA00023038"/>
    </source>
</evidence>
<reference evidence="9 10" key="1">
    <citation type="journal article" date="2017" name="Nat. Ecol. Evol.">
        <title>Scallop genome provides insights into evolution of bilaterian karyotype and development.</title>
        <authorList>
            <person name="Wang S."/>
            <person name="Zhang J."/>
            <person name="Jiao W."/>
            <person name="Li J."/>
            <person name="Xun X."/>
            <person name="Sun Y."/>
            <person name="Guo X."/>
            <person name="Huan P."/>
            <person name="Dong B."/>
            <person name="Zhang L."/>
            <person name="Hu X."/>
            <person name="Sun X."/>
            <person name="Wang J."/>
            <person name="Zhao C."/>
            <person name="Wang Y."/>
            <person name="Wang D."/>
            <person name="Huang X."/>
            <person name="Wang R."/>
            <person name="Lv J."/>
            <person name="Li Y."/>
            <person name="Zhang Z."/>
            <person name="Liu B."/>
            <person name="Lu W."/>
            <person name="Hui Y."/>
            <person name="Liang J."/>
            <person name="Zhou Z."/>
            <person name="Hou R."/>
            <person name="Li X."/>
            <person name="Liu Y."/>
            <person name="Li H."/>
            <person name="Ning X."/>
            <person name="Lin Y."/>
            <person name="Zhao L."/>
            <person name="Xing Q."/>
            <person name="Dou J."/>
            <person name="Li Y."/>
            <person name="Mao J."/>
            <person name="Guo H."/>
            <person name="Dou H."/>
            <person name="Li T."/>
            <person name="Mu C."/>
            <person name="Jiang W."/>
            <person name="Fu Q."/>
            <person name="Fu X."/>
            <person name="Miao Y."/>
            <person name="Liu J."/>
            <person name="Yu Q."/>
            <person name="Li R."/>
            <person name="Liao H."/>
            <person name="Li X."/>
            <person name="Kong Y."/>
            <person name="Jiang Z."/>
            <person name="Chourrout D."/>
            <person name="Li R."/>
            <person name="Bao Z."/>
        </authorList>
    </citation>
    <scope>NUCLEOTIDE SEQUENCE [LARGE SCALE GENOMIC DNA]</scope>
    <source>
        <strain evidence="9 10">PY_sf001</strain>
    </source>
</reference>
<keyword evidence="4 5" id="KW-0440">LIM domain</keyword>
<protein>
    <submittedName>
        <fullName evidence="9">Ras association domain-containing protein 2</fullName>
    </submittedName>
</protein>
<dbReference type="OrthoDB" id="9976881at2759"/>